<dbReference type="EMBL" id="JAUTXY010000004">
    <property type="protein sequence ID" value="MEE2058303.1"/>
    <property type="molecule type" value="Genomic_DNA"/>
</dbReference>
<evidence type="ECO:0000313" key="4">
    <source>
        <dbReference type="Proteomes" id="UP001336020"/>
    </source>
</evidence>
<dbReference type="InterPro" id="IPR008334">
    <property type="entry name" value="5'-Nucleotdase_C"/>
</dbReference>
<name>A0ABU7L9S1_9NOCA</name>
<feature type="signal peptide" evidence="1">
    <location>
        <begin position="1"/>
        <end position="31"/>
    </location>
</feature>
<dbReference type="RefSeq" id="WP_330133520.1">
    <property type="nucleotide sequence ID" value="NZ_JAUTXY010000004.1"/>
</dbReference>
<protein>
    <submittedName>
        <fullName evidence="3">Bifunctional UDP-sugar hydrolase/5'-nucleotidase</fullName>
    </submittedName>
</protein>
<comment type="caution">
    <text evidence="3">The sequence shown here is derived from an EMBL/GenBank/DDBJ whole genome shotgun (WGS) entry which is preliminary data.</text>
</comment>
<feature type="chain" id="PRO_5045011958" evidence="1">
    <location>
        <begin position="32"/>
        <end position="562"/>
    </location>
</feature>
<comment type="similarity">
    <text evidence="1">Belongs to the 5'-nucleotidase family.</text>
</comment>
<dbReference type="SUPFAM" id="SSF55816">
    <property type="entry name" value="5'-nucleotidase (syn. UDP-sugar hydrolase), C-terminal domain"/>
    <property type="match status" value="1"/>
</dbReference>
<organism evidence="3 4">
    <name type="scientific">Rhodococcus artemisiae</name>
    <dbReference type="NCBI Taxonomy" id="714159"/>
    <lineage>
        <taxon>Bacteria</taxon>
        <taxon>Bacillati</taxon>
        <taxon>Actinomycetota</taxon>
        <taxon>Actinomycetes</taxon>
        <taxon>Mycobacteriales</taxon>
        <taxon>Nocardiaceae</taxon>
        <taxon>Rhodococcus</taxon>
    </lineage>
</organism>
<keyword evidence="1" id="KW-0732">Signal</keyword>
<dbReference type="SUPFAM" id="SSF56300">
    <property type="entry name" value="Metallo-dependent phosphatases"/>
    <property type="match status" value="1"/>
</dbReference>
<dbReference type="InterPro" id="IPR036907">
    <property type="entry name" value="5'-Nucleotdase_C_sf"/>
</dbReference>
<dbReference type="PANTHER" id="PTHR11575:SF24">
    <property type="entry name" value="5'-NUCLEOTIDASE"/>
    <property type="match status" value="1"/>
</dbReference>
<keyword evidence="4" id="KW-1185">Reference proteome</keyword>
<gene>
    <name evidence="3" type="ORF">Q7514_12300</name>
</gene>
<reference evidence="3 4" key="1">
    <citation type="submission" date="2023-07" db="EMBL/GenBank/DDBJ databases">
        <authorList>
            <person name="Girao M."/>
            <person name="Carvalho M.F."/>
        </authorList>
    </citation>
    <scope>NUCLEOTIDE SEQUENCE [LARGE SCALE GENOMIC DNA]</scope>
    <source>
        <strain evidence="3 4">YIM65754</strain>
    </source>
</reference>
<proteinExistence type="inferred from homology"/>
<dbReference type="Proteomes" id="UP001336020">
    <property type="component" value="Unassembled WGS sequence"/>
</dbReference>
<evidence type="ECO:0000256" key="1">
    <source>
        <dbReference type="RuleBase" id="RU362119"/>
    </source>
</evidence>
<dbReference type="InterPro" id="IPR029052">
    <property type="entry name" value="Metallo-depent_PP-like"/>
</dbReference>
<dbReference type="InterPro" id="IPR006179">
    <property type="entry name" value="5_nucleotidase/apyrase"/>
</dbReference>
<dbReference type="GO" id="GO:0016787">
    <property type="term" value="F:hydrolase activity"/>
    <property type="evidence" value="ECO:0007669"/>
    <property type="project" value="UniProtKB-KW"/>
</dbReference>
<feature type="domain" description="5'-Nucleotidase C-terminal" evidence="2">
    <location>
        <begin position="367"/>
        <end position="527"/>
    </location>
</feature>
<keyword evidence="1 3" id="KW-0378">Hydrolase</keyword>
<dbReference type="Gene3D" id="3.60.21.10">
    <property type="match status" value="1"/>
</dbReference>
<evidence type="ECO:0000313" key="3">
    <source>
        <dbReference type="EMBL" id="MEE2058303.1"/>
    </source>
</evidence>
<keyword evidence="1" id="KW-0547">Nucleotide-binding</keyword>
<dbReference type="Gene3D" id="3.90.780.10">
    <property type="entry name" value="5'-Nucleotidase, C-terminal domain"/>
    <property type="match status" value="1"/>
</dbReference>
<accession>A0ABU7L9S1</accession>
<sequence length="562" mass="58970">MGARSALRRALSVVATVAAVVIATAAGQAGAVPPDTAPLRLITFGDLHGNLLPPQGPRSEVVRSDGHSVPAGGAAYLAAYVRQLREQADDSVLYAVGDSWGSSPIESALFHDEPTVEFLNDLDVTAAALGNHEFDNGFAELERLRDGGCHPESGCQFTETFGGATFPFLGANVTTSDGAPAALPFDISYVDGIPVGAIGILPHNTPEYIRHDAIDGLRFGDEIEAVNRTADILDSLGVRSIILLFKGDIASGIDSDPCSLDNGRAKNITSTVSSHVDLIVTSDGDGQFNCSYPDPAGHQRTVLQGASHGRILSVADIAIDRTTRDVVRDRTVAFNQVITHDITPDPRTEDFVARVADKASDTAAREVGRIAADITRDPSASGESALGNLVADAQLAATAPLGAQIALTNPGGLRGDLYYDDGGAITYGEAYGVQPFGNLLQILELTGAQLTAALEQQFQTDVAGADHERILAPSHNLHYTLDRLAPVGQRVRGITVSGAPLDPDAMYSVAVNDYLAGGSDGFSVFAEARSRVGAGEELTALTTFLSNPTPCRPPARDRIHVH</sequence>
<dbReference type="Pfam" id="PF02872">
    <property type="entry name" value="5_nucleotid_C"/>
    <property type="match status" value="1"/>
</dbReference>
<dbReference type="PANTHER" id="PTHR11575">
    <property type="entry name" value="5'-NUCLEOTIDASE-RELATED"/>
    <property type="match status" value="1"/>
</dbReference>
<evidence type="ECO:0000259" key="2">
    <source>
        <dbReference type="Pfam" id="PF02872"/>
    </source>
</evidence>
<dbReference type="PRINTS" id="PR01607">
    <property type="entry name" value="APYRASEFAMLY"/>
</dbReference>